<protein>
    <submittedName>
        <fullName evidence="1">Uncharacterized protein</fullName>
    </submittedName>
</protein>
<organism evidence="1 2">
    <name type="scientific">Paenibacillus vulneris</name>
    <dbReference type="NCBI Taxonomy" id="1133364"/>
    <lineage>
        <taxon>Bacteria</taxon>
        <taxon>Bacillati</taxon>
        <taxon>Bacillota</taxon>
        <taxon>Bacilli</taxon>
        <taxon>Bacillales</taxon>
        <taxon>Paenibacillaceae</taxon>
        <taxon>Paenibacillus</taxon>
    </lineage>
</organism>
<dbReference type="EMBL" id="JBHTLU010000019">
    <property type="protein sequence ID" value="MFD1221687.1"/>
    <property type="molecule type" value="Genomic_DNA"/>
</dbReference>
<dbReference type="Proteomes" id="UP001597180">
    <property type="component" value="Unassembled WGS sequence"/>
</dbReference>
<sequence>MSSTPISNVYFSNDKKKALGFYPECLLSIDYFSVSSWTSQGLYLQVYADGVTVRGRDFMNRTWIKEAD</sequence>
<gene>
    <name evidence="1" type="ORF">ACFQ4B_16335</name>
</gene>
<name>A0ABW3UMX7_9BACL</name>
<keyword evidence="2" id="KW-1185">Reference proteome</keyword>
<reference evidence="2" key="1">
    <citation type="journal article" date="2019" name="Int. J. Syst. Evol. Microbiol.">
        <title>The Global Catalogue of Microorganisms (GCM) 10K type strain sequencing project: providing services to taxonomists for standard genome sequencing and annotation.</title>
        <authorList>
            <consortium name="The Broad Institute Genomics Platform"/>
            <consortium name="The Broad Institute Genome Sequencing Center for Infectious Disease"/>
            <person name="Wu L."/>
            <person name="Ma J."/>
        </authorList>
    </citation>
    <scope>NUCLEOTIDE SEQUENCE [LARGE SCALE GENOMIC DNA]</scope>
    <source>
        <strain evidence="2">CCUG 53270</strain>
    </source>
</reference>
<dbReference type="RefSeq" id="WP_345585800.1">
    <property type="nucleotide sequence ID" value="NZ_BAABJG010000003.1"/>
</dbReference>
<proteinExistence type="predicted"/>
<evidence type="ECO:0000313" key="1">
    <source>
        <dbReference type="EMBL" id="MFD1221687.1"/>
    </source>
</evidence>
<evidence type="ECO:0000313" key="2">
    <source>
        <dbReference type="Proteomes" id="UP001597180"/>
    </source>
</evidence>
<accession>A0ABW3UMX7</accession>
<comment type="caution">
    <text evidence="1">The sequence shown here is derived from an EMBL/GenBank/DDBJ whole genome shotgun (WGS) entry which is preliminary data.</text>
</comment>